<keyword evidence="2" id="KW-1185">Reference proteome</keyword>
<reference evidence="1 2" key="1">
    <citation type="submission" date="2023-08" db="EMBL/GenBank/DDBJ databases">
        <title>Pathogen: clinical or host-associated sample.</title>
        <authorList>
            <person name="Hergert J."/>
            <person name="Casey R."/>
            <person name="Wagner J."/>
            <person name="Young E.L."/>
            <person name="Oakeson K.F."/>
        </authorList>
    </citation>
    <scope>NUCLEOTIDE SEQUENCE [LARGE SCALE GENOMIC DNA]</scope>
    <source>
        <strain evidence="1 2">1760953</strain>
    </source>
</reference>
<organism evidence="1 2">
    <name type="scientific">Shinella sumterensis</name>
    <dbReference type="NCBI Taxonomy" id="1967501"/>
    <lineage>
        <taxon>Bacteria</taxon>
        <taxon>Pseudomonadati</taxon>
        <taxon>Pseudomonadota</taxon>
        <taxon>Alphaproteobacteria</taxon>
        <taxon>Hyphomicrobiales</taxon>
        <taxon>Rhizobiaceae</taxon>
        <taxon>Shinella</taxon>
    </lineage>
</organism>
<evidence type="ECO:0000313" key="1">
    <source>
        <dbReference type="EMBL" id="WLR96176.1"/>
    </source>
</evidence>
<protein>
    <submittedName>
        <fullName evidence="1">Uncharacterized protein</fullName>
    </submittedName>
</protein>
<dbReference type="RefSeq" id="WP_306036627.1">
    <property type="nucleotide sequence ID" value="NZ_CP132302.1"/>
</dbReference>
<dbReference type="AlphaFoldDB" id="A0AA50CKU4"/>
<name>A0AA50CKU4_9HYPH</name>
<proteinExistence type="predicted"/>
<sequence>MSVTGLWGIAMIRRLPEPRFLSSLLQSAAGLSFRAYERYGQGADIEERVCVVPRNTIFFDLTEALLSASARRVQYYGIARTVIEAGKEAAALDGDIRFVVFSFGNQAFYEVKWQRTPDGGIVFDLPKDVGQR</sequence>
<dbReference type="EMBL" id="CP132302">
    <property type="protein sequence ID" value="WLR96176.1"/>
    <property type="molecule type" value="Genomic_DNA"/>
</dbReference>
<dbReference type="Proteomes" id="UP001234585">
    <property type="component" value="Chromosome"/>
</dbReference>
<gene>
    <name evidence="1" type="ORF">Q9313_10555</name>
</gene>
<evidence type="ECO:0000313" key="2">
    <source>
        <dbReference type="Proteomes" id="UP001234585"/>
    </source>
</evidence>
<accession>A0AA50CKU4</accession>